<dbReference type="Gene3D" id="3.40.710.10">
    <property type="entry name" value="DD-peptidase/beta-lactamase superfamily"/>
    <property type="match status" value="1"/>
</dbReference>
<comment type="caution">
    <text evidence="2">The sequence shown here is derived from an EMBL/GenBank/DDBJ whole genome shotgun (WGS) entry which is preliminary data.</text>
</comment>
<evidence type="ECO:0000313" key="3">
    <source>
        <dbReference type="Proteomes" id="UP001361239"/>
    </source>
</evidence>
<dbReference type="RefSeq" id="WP_339589560.1">
    <property type="nucleotide sequence ID" value="NZ_JBBHJZ010000010.1"/>
</dbReference>
<dbReference type="InterPro" id="IPR050491">
    <property type="entry name" value="AmpC-like"/>
</dbReference>
<feature type="domain" description="Beta-lactamase-related" evidence="1">
    <location>
        <begin position="22"/>
        <end position="333"/>
    </location>
</feature>
<dbReference type="Proteomes" id="UP001361239">
    <property type="component" value="Unassembled WGS sequence"/>
</dbReference>
<dbReference type="PANTHER" id="PTHR46825:SF9">
    <property type="entry name" value="BETA-LACTAMASE-RELATED DOMAIN-CONTAINING PROTEIN"/>
    <property type="match status" value="1"/>
</dbReference>
<dbReference type="PANTHER" id="PTHR46825">
    <property type="entry name" value="D-ALANYL-D-ALANINE-CARBOXYPEPTIDASE/ENDOPEPTIDASE AMPH"/>
    <property type="match status" value="1"/>
</dbReference>
<reference evidence="2 3" key="1">
    <citation type="submission" date="2024-03" db="EMBL/GenBank/DDBJ databases">
        <authorList>
            <person name="Jo J.-H."/>
        </authorList>
    </citation>
    <scope>NUCLEOTIDE SEQUENCE [LARGE SCALE GENOMIC DNA]</scope>
    <source>
        <strain evidence="2 3">PS1R-30</strain>
    </source>
</reference>
<protein>
    <submittedName>
        <fullName evidence="2">Serine hydrolase domain-containing protein</fullName>
        <ecNumber evidence="2">3.1.1.103</ecNumber>
    </submittedName>
</protein>
<dbReference type="Pfam" id="PF00144">
    <property type="entry name" value="Beta-lactamase"/>
    <property type="match status" value="1"/>
</dbReference>
<accession>A0ABU8S2Q1</accession>
<dbReference type="InterPro" id="IPR012338">
    <property type="entry name" value="Beta-lactam/transpept-like"/>
</dbReference>
<dbReference type="InterPro" id="IPR001466">
    <property type="entry name" value="Beta-lactam-related"/>
</dbReference>
<dbReference type="SUPFAM" id="SSF56601">
    <property type="entry name" value="beta-lactamase/transpeptidase-like"/>
    <property type="match status" value="1"/>
</dbReference>
<sequence length="526" mass="56213">MTDPIVRTHFDDSRVDAIFSVVDQSALPGAAVAVAIDGVPVYRRGFGLANMELPVQLAPGMRMRIGSTTKHFTALAYLLLCEEGRAGLDDSIGAHLPELHPASRNVTMRQLMGHTSGIRDAMAVSLATNGGPAPVSDADLLGYYTTIDDVDFAPGTSWSYNNGGYVLLTAAIERLTDERLDDVLRQRIFEPVGMFDTMLRRRDTDFVPNSATLHFRHPDGSFSRDYMGAEISGAGGIVSTMDDMLRWLRHMDIPTIGSAETWRVMREPHRLRNGSATVYGLGLVSAPYRGVETISHGGGVVAGNSQMIKVPAAGLDISIAVNRADVSAADLANQIIDACVVGLGPKVSEHLAARSGIFASAQGDRLIELLAHGDLQLLATDGGPPLPITADADGNLRLPEIMSFILQSARVHESCLVLTEFGNETRFDEIAPEPGASIADRAGHYASPGVGASASVTEDGDCRRLTIIGQNGTAFYDLMPITELLWKANAAGPFTMFGGVLVFAPDGQSFAFNLGRMKGIRFARSS</sequence>
<name>A0ABU8S2Q1_9SPHN</name>
<evidence type="ECO:0000313" key="2">
    <source>
        <dbReference type="EMBL" id="MEJ5979622.1"/>
    </source>
</evidence>
<keyword evidence="2" id="KW-0378">Hydrolase</keyword>
<gene>
    <name evidence="2" type="ORF">WG901_23420</name>
</gene>
<proteinExistence type="predicted"/>
<organism evidence="2 3">
    <name type="scientific">Novosphingobium anseongense</name>
    <dbReference type="NCBI Taxonomy" id="3133436"/>
    <lineage>
        <taxon>Bacteria</taxon>
        <taxon>Pseudomonadati</taxon>
        <taxon>Pseudomonadota</taxon>
        <taxon>Alphaproteobacteria</taxon>
        <taxon>Sphingomonadales</taxon>
        <taxon>Sphingomonadaceae</taxon>
        <taxon>Novosphingobium</taxon>
    </lineage>
</organism>
<dbReference type="EC" id="3.1.1.103" evidence="2"/>
<evidence type="ECO:0000259" key="1">
    <source>
        <dbReference type="Pfam" id="PF00144"/>
    </source>
</evidence>
<dbReference type="GO" id="GO:0016787">
    <property type="term" value="F:hydrolase activity"/>
    <property type="evidence" value="ECO:0007669"/>
    <property type="project" value="UniProtKB-KW"/>
</dbReference>
<dbReference type="EMBL" id="JBBHJZ010000010">
    <property type="protein sequence ID" value="MEJ5979622.1"/>
    <property type="molecule type" value="Genomic_DNA"/>
</dbReference>
<keyword evidence="3" id="KW-1185">Reference proteome</keyword>